<dbReference type="Proteomes" id="UP000002412">
    <property type="component" value="Chromosome"/>
</dbReference>
<dbReference type="SUPFAM" id="SSF55724">
    <property type="entry name" value="Mog1p/PsbP-like"/>
    <property type="match status" value="1"/>
</dbReference>
<dbReference type="InterPro" id="IPR014894">
    <property type="entry name" value="DcrB/EagT6"/>
</dbReference>
<sequence length="56" mass="6550">MAETRRVWQRQVAIQVGDHMMIFTATNASPFNPQQQATWEQWIHSFAPWAREAGHV</sequence>
<dbReference type="EMBL" id="CP000720">
    <property type="protein sequence ID" value="ABS47393.1"/>
    <property type="molecule type" value="Genomic_DNA"/>
</dbReference>
<gene>
    <name evidence="1" type="ordered locus">YpsIP31758_0332</name>
</gene>
<dbReference type="HOGENOM" id="CLU_3013400_0_0_6"/>
<evidence type="ECO:0000313" key="1">
    <source>
        <dbReference type="EMBL" id="ABS47393.1"/>
    </source>
</evidence>
<dbReference type="InterPro" id="IPR016123">
    <property type="entry name" value="Mog1/PsbP_a/b/a-sand"/>
</dbReference>
<dbReference type="Pfam" id="PF08786">
    <property type="entry name" value="DcrB"/>
    <property type="match status" value="1"/>
</dbReference>
<proteinExistence type="predicted"/>
<organism evidence="1 2">
    <name type="scientific">Yersinia pseudotuberculosis serotype O:1b (strain IP 31758)</name>
    <dbReference type="NCBI Taxonomy" id="349747"/>
    <lineage>
        <taxon>Bacteria</taxon>
        <taxon>Pseudomonadati</taxon>
        <taxon>Pseudomonadota</taxon>
        <taxon>Gammaproteobacteria</taxon>
        <taxon>Enterobacterales</taxon>
        <taxon>Yersiniaceae</taxon>
        <taxon>Yersinia</taxon>
    </lineage>
</organism>
<name>A0A0U1QXL3_YERP3</name>
<protein>
    <submittedName>
        <fullName evidence="1">Uncharacterized protein</fullName>
    </submittedName>
</protein>
<dbReference type="AlphaFoldDB" id="A0A0U1QXL3"/>
<accession>A0A0U1QXL3</accession>
<dbReference type="Gene3D" id="3.40.1000.10">
    <property type="entry name" value="Mog1/PsbP, alpha/beta/alpha sandwich"/>
    <property type="match status" value="1"/>
</dbReference>
<evidence type="ECO:0000313" key="2">
    <source>
        <dbReference type="Proteomes" id="UP000002412"/>
    </source>
</evidence>
<dbReference type="KEGG" id="ypi:YpsIP31758_0332"/>
<reference evidence="1 2" key="1">
    <citation type="journal article" date="2007" name="PLoS Genet.">
        <title>The complete genome sequence of Yersinia pseudotuberculosis IP31758, the causative agent of Far East scarlet-like fever.</title>
        <authorList>
            <person name="Eppinger M."/>
            <person name="Rosovitz M.J."/>
            <person name="Fricke W.F."/>
            <person name="Rasko D.A."/>
            <person name="Kokorina G."/>
            <person name="Fayolle C."/>
            <person name="Lindler L.E."/>
            <person name="Carniel E."/>
            <person name="Ravel J."/>
        </authorList>
    </citation>
    <scope>NUCLEOTIDE SEQUENCE [LARGE SCALE GENOMIC DNA]</scope>
    <source>
        <strain evidence="1 2">IP 31758</strain>
    </source>
</reference>